<reference evidence="7" key="1">
    <citation type="submission" date="2016-10" db="EMBL/GenBank/DDBJ databases">
        <authorList>
            <person name="Varghese N."/>
            <person name="Submissions S."/>
        </authorList>
    </citation>
    <scope>NUCLEOTIDE SEQUENCE [LARGE SCALE GENOMIC DNA]</scope>
    <source>
        <strain evidence="7">DSM 26879</strain>
    </source>
</reference>
<keyword evidence="7" id="KW-1185">Reference proteome</keyword>
<dbReference type="Proteomes" id="UP000199478">
    <property type="component" value="Unassembled WGS sequence"/>
</dbReference>
<dbReference type="GO" id="GO:0001530">
    <property type="term" value="F:lipopolysaccharide binding"/>
    <property type="evidence" value="ECO:0007669"/>
    <property type="project" value="InterPro"/>
</dbReference>
<accession>A0A1I6HK45</accession>
<dbReference type="GO" id="GO:0015920">
    <property type="term" value="P:lipopolysaccharide transport"/>
    <property type="evidence" value="ECO:0007669"/>
    <property type="project" value="InterPro"/>
</dbReference>
<evidence type="ECO:0000313" key="7">
    <source>
        <dbReference type="Proteomes" id="UP000199478"/>
    </source>
</evidence>
<feature type="signal peptide" evidence="4">
    <location>
        <begin position="1"/>
        <end position="21"/>
    </location>
</feature>
<dbReference type="STRING" id="390270.SAMN04488005_2796"/>
<dbReference type="InterPro" id="IPR014340">
    <property type="entry name" value="LptA"/>
</dbReference>
<name>A0A1I6HK45_9RHOB</name>
<dbReference type="Pfam" id="PF03968">
    <property type="entry name" value="LptD_N"/>
    <property type="match status" value="1"/>
</dbReference>
<dbReference type="EMBL" id="FOYP01000002">
    <property type="protein sequence ID" value="SFR54869.1"/>
    <property type="molecule type" value="Genomic_DNA"/>
</dbReference>
<gene>
    <name evidence="6" type="ORF">SAMN04488005_2796</name>
</gene>
<dbReference type="Gene3D" id="2.60.450.10">
    <property type="entry name" value="Lipopolysaccharide (LPS) transport protein A like domain"/>
    <property type="match status" value="1"/>
</dbReference>
<dbReference type="InterPro" id="IPR052037">
    <property type="entry name" value="LPS_export_LptA"/>
</dbReference>
<evidence type="ECO:0000256" key="3">
    <source>
        <dbReference type="ARBA" id="ARBA00022764"/>
    </source>
</evidence>
<evidence type="ECO:0000256" key="4">
    <source>
        <dbReference type="SAM" id="SignalP"/>
    </source>
</evidence>
<protein>
    <submittedName>
        <fullName evidence="6">Lipopolysaccharide export system protein LptA</fullName>
    </submittedName>
</protein>
<evidence type="ECO:0000256" key="2">
    <source>
        <dbReference type="ARBA" id="ARBA00022729"/>
    </source>
</evidence>
<dbReference type="PANTHER" id="PTHR36504:SF1">
    <property type="entry name" value="LIPOPOLYSACCHARIDE EXPORT SYSTEM PROTEIN LPTA"/>
    <property type="match status" value="1"/>
</dbReference>
<feature type="domain" description="Organic solvent tolerance-like N-terminal" evidence="5">
    <location>
        <begin position="39"/>
        <end position="144"/>
    </location>
</feature>
<dbReference type="PANTHER" id="PTHR36504">
    <property type="entry name" value="LIPOPOLYSACCHARIDE EXPORT SYSTEM PROTEIN LPTA"/>
    <property type="match status" value="1"/>
</dbReference>
<dbReference type="RefSeq" id="WP_242651060.1">
    <property type="nucleotide sequence ID" value="NZ_FOYP01000002.1"/>
</dbReference>
<feature type="chain" id="PRO_5011682343" evidence="4">
    <location>
        <begin position="22"/>
        <end position="161"/>
    </location>
</feature>
<evidence type="ECO:0000313" key="6">
    <source>
        <dbReference type="EMBL" id="SFR54869.1"/>
    </source>
</evidence>
<evidence type="ECO:0000259" key="5">
    <source>
        <dbReference type="Pfam" id="PF03968"/>
    </source>
</evidence>
<sequence>MIRNLAILAAFLLSFGTAAVAQTNIDLGGMTVDTTAAIEVTADSLSVDQQTGTAVFTGNVIIGQGDLRLSANMVEVVYGSENSEIIRLNATGGVTFVTAAEAAEAQSAEYDITTGLLTLSGDVLLTQGASAISAQNMVVNVTTGSARMEGRVRTVLQQGGN</sequence>
<dbReference type="InterPro" id="IPR005653">
    <property type="entry name" value="OstA-like_N"/>
</dbReference>
<dbReference type="NCBIfam" id="TIGR03002">
    <property type="entry name" value="outer_YhbN_LptA"/>
    <property type="match status" value="1"/>
</dbReference>
<dbReference type="GO" id="GO:0030288">
    <property type="term" value="C:outer membrane-bounded periplasmic space"/>
    <property type="evidence" value="ECO:0007669"/>
    <property type="project" value="TreeGrafter"/>
</dbReference>
<keyword evidence="2 4" id="KW-0732">Signal</keyword>
<keyword evidence="1" id="KW-0813">Transport</keyword>
<organism evidence="6 7">
    <name type="scientific">Yoonia tamlensis</name>
    <dbReference type="NCBI Taxonomy" id="390270"/>
    <lineage>
        <taxon>Bacteria</taxon>
        <taxon>Pseudomonadati</taxon>
        <taxon>Pseudomonadota</taxon>
        <taxon>Alphaproteobacteria</taxon>
        <taxon>Rhodobacterales</taxon>
        <taxon>Paracoccaceae</taxon>
        <taxon>Yoonia</taxon>
    </lineage>
</organism>
<evidence type="ECO:0000256" key="1">
    <source>
        <dbReference type="ARBA" id="ARBA00022448"/>
    </source>
</evidence>
<dbReference type="AlphaFoldDB" id="A0A1I6HK45"/>
<proteinExistence type="predicted"/>
<keyword evidence="3" id="KW-0574">Periplasm</keyword>
<dbReference type="GO" id="GO:0009279">
    <property type="term" value="C:cell outer membrane"/>
    <property type="evidence" value="ECO:0007669"/>
    <property type="project" value="TreeGrafter"/>
</dbReference>
<dbReference type="GO" id="GO:0017089">
    <property type="term" value="F:glycolipid transfer activity"/>
    <property type="evidence" value="ECO:0007669"/>
    <property type="project" value="TreeGrafter"/>
</dbReference>